<feature type="region of interest" description="Disordered" evidence="5">
    <location>
        <begin position="69"/>
        <end position="128"/>
    </location>
</feature>
<dbReference type="InterPro" id="IPR036249">
    <property type="entry name" value="Thioredoxin-like_sf"/>
</dbReference>
<comment type="similarity">
    <text evidence="1">Belongs to the SCO1/2 family.</text>
</comment>
<feature type="domain" description="Thioredoxin" evidence="7">
    <location>
        <begin position="174"/>
        <end position="342"/>
    </location>
</feature>
<dbReference type="EMBL" id="JAVIJP010000054">
    <property type="protein sequence ID" value="KAL3623184.1"/>
    <property type="molecule type" value="Genomic_DNA"/>
</dbReference>
<evidence type="ECO:0000256" key="3">
    <source>
        <dbReference type="PIRSR" id="PIRSR603782-1"/>
    </source>
</evidence>
<dbReference type="PANTHER" id="PTHR12151:SF5">
    <property type="entry name" value="AT19154P"/>
    <property type="match status" value="1"/>
</dbReference>
<feature type="disulfide bond" description="Redox-active" evidence="4">
    <location>
        <begin position="214"/>
        <end position="218"/>
    </location>
</feature>
<dbReference type="InterPro" id="IPR003782">
    <property type="entry name" value="SCO1/SenC"/>
</dbReference>
<evidence type="ECO:0000313" key="10">
    <source>
        <dbReference type="Proteomes" id="UP001632038"/>
    </source>
</evidence>
<dbReference type="EMBL" id="JAVIJP010000058">
    <property type="protein sequence ID" value="KAL3622759.1"/>
    <property type="molecule type" value="Genomic_DNA"/>
</dbReference>
<dbReference type="PROSITE" id="PS51352">
    <property type="entry name" value="THIOREDOXIN_2"/>
    <property type="match status" value="1"/>
</dbReference>
<feature type="binding site" evidence="3">
    <location>
        <position position="218"/>
    </location>
    <ligand>
        <name>Cu cation</name>
        <dbReference type="ChEBI" id="CHEBI:23378"/>
    </ligand>
</feature>
<keyword evidence="6" id="KW-0472">Membrane</keyword>
<keyword evidence="4" id="KW-1015">Disulfide bond</keyword>
<protein>
    <submittedName>
        <fullName evidence="8">Protein SCO1 1, mitochondrial</fullName>
    </submittedName>
</protein>
<feature type="binding site" evidence="3">
    <location>
        <position position="303"/>
    </location>
    <ligand>
        <name>Cu cation</name>
        <dbReference type="ChEBI" id="CHEBI:23378"/>
    </ligand>
</feature>
<dbReference type="Gene3D" id="3.40.30.10">
    <property type="entry name" value="Glutaredoxin"/>
    <property type="match status" value="1"/>
</dbReference>
<evidence type="ECO:0000256" key="5">
    <source>
        <dbReference type="SAM" id="MobiDB-lite"/>
    </source>
</evidence>
<gene>
    <name evidence="8" type="primary">HCC1_3</name>
    <name evidence="9" type="synonym">HCC1_2</name>
    <name evidence="9" type="ORF">CASFOL_032000</name>
    <name evidence="8" type="ORF">CASFOL_033367</name>
</gene>
<name>A0ABD3BZW7_9LAMI</name>
<dbReference type="CDD" id="cd02968">
    <property type="entry name" value="SCO"/>
    <property type="match status" value="1"/>
</dbReference>
<keyword evidence="6" id="KW-0812">Transmembrane</keyword>
<dbReference type="Pfam" id="PF02630">
    <property type="entry name" value="SCO1-SenC"/>
    <property type="match status" value="1"/>
</dbReference>
<dbReference type="AlphaFoldDB" id="A0ABD3BZW7"/>
<feature type="transmembrane region" description="Helical" evidence="6">
    <location>
        <begin position="133"/>
        <end position="152"/>
    </location>
</feature>
<feature type="binding site" evidence="3">
    <location>
        <position position="214"/>
    </location>
    <ligand>
        <name>Cu cation</name>
        <dbReference type="ChEBI" id="CHEBI:23378"/>
    </ligand>
</feature>
<evidence type="ECO:0000256" key="1">
    <source>
        <dbReference type="ARBA" id="ARBA00010996"/>
    </source>
</evidence>
<evidence type="ECO:0000256" key="2">
    <source>
        <dbReference type="ARBA" id="ARBA00023008"/>
    </source>
</evidence>
<evidence type="ECO:0000313" key="9">
    <source>
        <dbReference type="EMBL" id="KAL3623184.1"/>
    </source>
</evidence>
<reference evidence="9 10" key="1">
    <citation type="journal article" date="2024" name="IScience">
        <title>Strigolactones Initiate the Formation of Haustorium-like Structures in Castilleja.</title>
        <authorList>
            <person name="Buerger M."/>
            <person name="Peterson D."/>
            <person name="Chory J."/>
        </authorList>
    </citation>
    <scope>NUCLEOTIDE SEQUENCE [LARGE SCALE GENOMIC DNA]</scope>
    <source>
        <strain evidence="9">Tecolote</strain>
        <tissue evidence="9">Flower</tissue>
    </source>
</reference>
<feature type="compositionally biased region" description="Polar residues" evidence="5">
    <location>
        <begin position="69"/>
        <end position="95"/>
    </location>
</feature>
<evidence type="ECO:0000313" key="8">
    <source>
        <dbReference type="EMBL" id="KAL3622759.1"/>
    </source>
</evidence>
<dbReference type="PANTHER" id="PTHR12151">
    <property type="entry name" value="ELECTRON TRANSPORT PROTIN SCO1/SENC FAMILY MEMBER"/>
    <property type="match status" value="1"/>
</dbReference>
<organism evidence="8 10">
    <name type="scientific">Castilleja foliolosa</name>
    <dbReference type="NCBI Taxonomy" id="1961234"/>
    <lineage>
        <taxon>Eukaryota</taxon>
        <taxon>Viridiplantae</taxon>
        <taxon>Streptophyta</taxon>
        <taxon>Embryophyta</taxon>
        <taxon>Tracheophyta</taxon>
        <taxon>Spermatophyta</taxon>
        <taxon>Magnoliopsida</taxon>
        <taxon>eudicotyledons</taxon>
        <taxon>Gunneridae</taxon>
        <taxon>Pentapetalae</taxon>
        <taxon>asterids</taxon>
        <taxon>lamiids</taxon>
        <taxon>Lamiales</taxon>
        <taxon>Orobanchaceae</taxon>
        <taxon>Pedicularideae</taxon>
        <taxon>Castillejinae</taxon>
        <taxon>Castilleja</taxon>
    </lineage>
</organism>
<proteinExistence type="inferred from homology"/>
<evidence type="ECO:0000259" key="7">
    <source>
        <dbReference type="PROSITE" id="PS51352"/>
    </source>
</evidence>
<evidence type="ECO:0000256" key="6">
    <source>
        <dbReference type="SAM" id="Phobius"/>
    </source>
</evidence>
<keyword evidence="3" id="KW-0479">Metal-binding</keyword>
<comment type="caution">
    <text evidence="8">The sequence shown here is derived from an EMBL/GenBank/DDBJ whole genome shotgun (WGS) entry which is preliminary data.</text>
</comment>
<sequence length="345" mass="38103">MTSAFLRNSSRLRQIYCSFNSHLSSSNLRSLHHYKSIHNSTLIPVSPGILTDNQCESVRAFSLNRRSLCTSTPSPSVDKSTSPIVDTTPSSVSAEGNSGNQNDGGQSSGGSQNNSGGSQNTSQQGKSVRGGPVSWVSFFLLLCTGAGLVYYYDREKRRHIEEINTASTAVRQGPSAGKAAIGGPFNLIDHNGKPVTDKDFIGQWNLIYFGFTHCPDICPDELIKMAEAIDKIKKKSGLEVVPVFISVDPERDNVEQIREYVKEFHPKLIGLTGSPEEVKSAARAYRVYYMKTEEEGSDYLVDHSIVMYLMDPNMQFVKFFGKNFDADTLSDGVIQEIKQHKKVRA</sequence>
<keyword evidence="2 3" id="KW-0186">Copper</keyword>
<keyword evidence="6" id="KW-1133">Transmembrane helix</keyword>
<dbReference type="Proteomes" id="UP001632038">
    <property type="component" value="Unassembled WGS sequence"/>
</dbReference>
<accession>A0ABD3BZW7</accession>
<reference evidence="8" key="2">
    <citation type="submission" date="2024-11" db="EMBL/GenBank/DDBJ databases">
        <authorList>
            <person name="Burger M."/>
            <person name="Chory J."/>
        </authorList>
    </citation>
    <scope>NUCLEOTIDE SEQUENCE</scope>
    <source>
        <strain evidence="8">Tecolote</strain>
        <tissue evidence="8">Flower</tissue>
    </source>
</reference>
<feature type="compositionally biased region" description="Low complexity" evidence="5">
    <location>
        <begin position="96"/>
        <end position="125"/>
    </location>
</feature>
<evidence type="ECO:0000256" key="4">
    <source>
        <dbReference type="PIRSR" id="PIRSR603782-2"/>
    </source>
</evidence>
<dbReference type="SUPFAM" id="SSF52833">
    <property type="entry name" value="Thioredoxin-like"/>
    <property type="match status" value="1"/>
</dbReference>
<keyword evidence="10" id="KW-1185">Reference proteome</keyword>
<dbReference type="InterPro" id="IPR013766">
    <property type="entry name" value="Thioredoxin_domain"/>
</dbReference>
<dbReference type="FunFam" id="3.40.30.10:FF:000013">
    <property type="entry name" value="Blast:Protein SCO1 homolog, mitochondrial"/>
    <property type="match status" value="1"/>
</dbReference>